<dbReference type="FunCoup" id="G8ZZ01">
    <property type="interactions" value="161"/>
</dbReference>
<dbReference type="GO" id="GO:0070939">
    <property type="term" value="C:Dsl1/NZR complex"/>
    <property type="evidence" value="ECO:0007669"/>
    <property type="project" value="EnsemblFungi"/>
</dbReference>
<dbReference type="AlphaFoldDB" id="G8ZZ01"/>
<evidence type="ECO:0000313" key="2">
    <source>
        <dbReference type="EMBL" id="CCE93626.1"/>
    </source>
</evidence>
<evidence type="ECO:0000313" key="3">
    <source>
        <dbReference type="Proteomes" id="UP000005627"/>
    </source>
</evidence>
<dbReference type="EMBL" id="HE616748">
    <property type="protein sequence ID" value="CCE93626.1"/>
    <property type="molecule type" value="Genomic_DNA"/>
</dbReference>
<reference evidence="2 3" key="1">
    <citation type="journal article" date="2011" name="Proc. Natl. Acad. Sci. U.S.A.">
        <title>Evolutionary erosion of yeast sex chromosomes by mating-type switching accidents.</title>
        <authorList>
            <person name="Gordon J.L."/>
            <person name="Armisen D."/>
            <person name="Proux-Wera E."/>
            <person name="Oheigeartaigh S.S."/>
            <person name="Byrne K.P."/>
            <person name="Wolfe K.H."/>
        </authorList>
    </citation>
    <scope>NUCLEOTIDE SEQUENCE [LARGE SCALE GENOMIC DNA]</scope>
    <source>
        <strain evidence="3">ATCC 10662 / CBS 1146 / NBRC 0425 / NCYC 2629 / NRRL Y-866</strain>
    </source>
</reference>
<dbReference type="InterPro" id="IPR042044">
    <property type="entry name" value="EXOC6PINT-1/Sec15/Tip20_C_dom2"/>
</dbReference>
<dbReference type="Gene3D" id="1.20.58.670">
    <property type="entry name" value="Dsl1p vesicle tethering complex, Tip20p subunit, domain D"/>
    <property type="match status" value="1"/>
</dbReference>
<name>G8ZZ01_TORDE</name>
<dbReference type="HOGENOM" id="CLU_410507_0_0_1"/>
<dbReference type="InterPro" id="IPR042042">
    <property type="entry name" value="Tip20p_domB"/>
</dbReference>
<dbReference type="eggNOG" id="KOG2218">
    <property type="taxonomic scope" value="Eukaryota"/>
</dbReference>
<dbReference type="Proteomes" id="UP000005627">
    <property type="component" value="Chromosome 7"/>
</dbReference>
<dbReference type="GO" id="GO:0006888">
    <property type="term" value="P:endoplasmic reticulum to Golgi vesicle-mediated transport"/>
    <property type="evidence" value="ECO:0007669"/>
    <property type="project" value="InterPro"/>
</dbReference>
<dbReference type="GO" id="GO:0060628">
    <property type="term" value="P:regulation of ER to Golgi vesicle-mediated transport"/>
    <property type="evidence" value="ECO:0007669"/>
    <property type="project" value="TreeGrafter"/>
</dbReference>
<dbReference type="InterPro" id="IPR042043">
    <property type="entry name" value="Tip20p_domC"/>
</dbReference>
<keyword evidence="3" id="KW-1185">Reference proteome</keyword>
<dbReference type="Gene3D" id="1.10.357.100">
    <property type="entry name" value="Dsl1p vesicle tethering complex, Tip20p subunit, domain C"/>
    <property type="match status" value="1"/>
</dbReference>
<dbReference type="InterPro" id="IPR042040">
    <property type="entry name" value="Tip20p_domE"/>
</dbReference>
<sequence length="644" mass="75247">MLAGVEDLFEIDQKIAGIEEERKKLAKQLERARVFEERALEVAKRNNELVDEIVHKATSLANVQSLREKYGDLKVLRQLESFYLEQEAQEKAQERLKALDQELDSTNEVSLEKLKYWYDELVDIDSSGPVYTRFEEICQQEAHILSEEFKKTLLETKWDTQTFVPVAIDTMRQASTDLYHLGQFIFGGKPRLWNFECIANNFKIRFTYHFHKDTFKLETYFNFLNDYLQENLHKAISIFHDEGLSKQFVLEQFIDHVLAPIRDKVRANLMRDDRSIIITLISQILNTDRNLSHKFHYHGDGLISLISPEIWDLWLSHQAGIATRQYQQITANPKEMAQSASDFLKLLNRAFETLTPFYEIEAPSLRRYKLLSCSQIFIGLTSTYMDYLVSVDALDKQHTDEEELYQTLVKLQNFSTVYKRIFELSQEYIMISLTDIVNEKEGKNYQSLFQSVLTEYRKIIDDVTQPTMVHRIQKLLKESLRNYFKIGSWSSQNQQSSNTSAEVVNAIKLMSRIILGLDSLDIPLEVSLAIKNDLLNIIVNYFIESILKLNRFNRIGLNQFRLDFHALKESLNLPDTAVSSQEIVITELLAILDLKYDTNHSEFFETSYIKRAEYNELRTLLSIKKLKDSEIQDALYRVAYGNVI</sequence>
<dbReference type="Gene3D" id="1.10.10.2270">
    <property type="entry name" value="Dsl1p vesicle tethering complex, Tip20p subunit, domain E"/>
    <property type="match status" value="1"/>
</dbReference>
<dbReference type="GeneID" id="11504842"/>
<protein>
    <submittedName>
        <fullName evidence="2">Uncharacterized protein</fullName>
    </submittedName>
</protein>
<dbReference type="InterPro" id="IPR042041">
    <property type="entry name" value="Tip20p_domA"/>
</dbReference>
<dbReference type="GO" id="GO:0006890">
    <property type="term" value="P:retrograde vesicle-mediated transport, Golgi to endoplasmic reticulum"/>
    <property type="evidence" value="ECO:0007669"/>
    <property type="project" value="EnsemblFungi"/>
</dbReference>
<proteinExistence type="predicted"/>
<dbReference type="Gene3D" id="1.20.58.1420">
    <property type="entry name" value="Dsl1p vesicle tethering complex, Tip20p subunit, domain B"/>
    <property type="match status" value="1"/>
</dbReference>
<organism evidence="2 3">
    <name type="scientific">Torulaspora delbrueckii</name>
    <name type="common">Yeast</name>
    <name type="synonym">Candida colliculosa</name>
    <dbReference type="NCBI Taxonomy" id="4950"/>
    <lineage>
        <taxon>Eukaryota</taxon>
        <taxon>Fungi</taxon>
        <taxon>Dikarya</taxon>
        <taxon>Ascomycota</taxon>
        <taxon>Saccharomycotina</taxon>
        <taxon>Saccharomycetes</taxon>
        <taxon>Saccharomycetales</taxon>
        <taxon>Saccharomycetaceae</taxon>
        <taxon>Torulaspora</taxon>
    </lineage>
</organism>
<dbReference type="Pfam" id="PF04437">
    <property type="entry name" value="RINT1_TIP1"/>
    <property type="match status" value="1"/>
</dbReference>
<dbReference type="GO" id="GO:0006914">
    <property type="term" value="P:autophagy"/>
    <property type="evidence" value="ECO:0007669"/>
    <property type="project" value="EnsemblFungi"/>
</dbReference>
<dbReference type="PROSITE" id="PS51386">
    <property type="entry name" value="RINT1_TIP20"/>
    <property type="match status" value="1"/>
</dbReference>
<dbReference type="Gene3D" id="6.10.280.210">
    <property type="entry name" value="Dsl1p vesicle tethering complex, Tip20p subunit, domain A"/>
    <property type="match status" value="1"/>
</dbReference>
<dbReference type="RefSeq" id="XP_003682837.1">
    <property type="nucleotide sequence ID" value="XM_003682789.1"/>
</dbReference>
<gene>
    <name evidence="2" type="primary">TDEL0G02590</name>
    <name evidence="2" type="ORF">TDEL_0G02590</name>
</gene>
<dbReference type="InterPro" id="IPR007528">
    <property type="entry name" value="RINT1_Tip20"/>
</dbReference>
<evidence type="ECO:0000256" key="1">
    <source>
        <dbReference type="SAM" id="Coils"/>
    </source>
</evidence>
<accession>G8ZZ01</accession>
<feature type="coiled-coil region" evidence="1">
    <location>
        <begin position="8"/>
        <end position="46"/>
    </location>
</feature>
<dbReference type="PANTHER" id="PTHR13520:SF0">
    <property type="entry name" value="RAD50-INTERACTING PROTEIN 1"/>
    <property type="match status" value="1"/>
</dbReference>
<dbReference type="STRING" id="1076872.G8ZZ01"/>
<keyword evidence="1" id="KW-0175">Coiled coil</keyword>
<dbReference type="OrthoDB" id="2189254at2759"/>
<dbReference type="PANTHER" id="PTHR13520">
    <property type="entry name" value="RAD50-INTERACTING PROTEIN 1 RINT-1"/>
    <property type="match status" value="1"/>
</dbReference>
<dbReference type="KEGG" id="tdl:TDEL_0G02590"/>
<dbReference type="InParanoid" id="G8ZZ01"/>